<feature type="region of interest" description="Disordered" evidence="1">
    <location>
        <begin position="45"/>
        <end position="71"/>
    </location>
</feature>
<feature type="domain" description="Deoxyribonuclease NucA/NucB" evidence="2">
    <location>
        <begin position="5"/>
        <end position="88"/>
    </location>
</feature>
<feature type="region of interest" description="Disordered" evidence="1">
    <location>
        <begin position="1"/>
        <end position="29"/>
    </location>
</feature>
<dbReference type="GeneID" id="91467848"/>
<sequence>MDDHSKQKTKNRQAVCPRSRTAPPGMRKAGRTYCDEYPFASTYQGGTKLPASQRESTWVSPNENNTQGARITNWRRPTHVMDKDPFYVIA</sequence>
<feature type="compositionally biased region" description="Polar residues" evidence="1">
    <location>
        <begin position="53"/>
        <end position="70"/>
    </location>
</feature>
<protein>
    <submittedName>
        <fullName evidence="4">Deoxyribonuclease NucA/NucB</fullName>
    </submittedName>
</protein>
<dbReference type="Pfam" id="PF14040">
    <property type="entry name" value="DNase_NucA_NucB"/>
    <property type="match status" value="1"/>
</dbReference>
<evidence type="ECO:0000313" key="5">
    <source>
        <dbReference type="Proteomes" id="UP000516422"/>
    </source>
</evidence>
<evidence type="ECO:0000259" key="2">
    <source>
        <dbReference type="Pfam" id="PF14040"/>
    </source>
</evidence>
<evidence type="ECO:0000256" key="1">
    <source>
        <dbReference type="SAM" id="MobiDB-lite"/>
    </source>
</evidence>
<name>A0A7H1QCR8_9ACTN</name>
<proteinExistence type="predicted"/>
<dbReference type="KEGG" id="sgf:HEP81_00008"/>
<dbReference type="AlphaFoldDB" id="A0A7H1QCR8"/>
<dbReference type="Proteomes" id="UP000516422">
    <property type="component" value="Chromosome"/>
</dbReference>
<reference evidence="4 5" key="1">
    <citation type="submission" date="2020-04" db="EMBL/GenBank/DDBJ databases">
        <title>Characterization and engineering of Streptomyces griseofuscus DSM40191 as a potential heterologous host for expression of BGCs.</title>
        <authorList>
            <person name="Gren T."/>
            <person name="Whitford C.M."/>
            <person name="Mohite O.S."/>
            <person name="Joergensen T.S."/>
            <person name="Nielsen J.B."/>
            <person name="Lee S.Y."/>
            <person name="Weber T."/>
        </authorList>
    </citation>
    <scope>NUCLEOTIDE SEQUENCE [LARGE SCALE GENOMIC DNA]</scope>
    <source>
        <strain evidence="4 5">DSM 40191</strain>
    </source>
</reference>
<evidence type="ECO:0000313" key="4">
    <source>
        <dbReference type="EMBL" id="QNT98098.1"/>
    </source>
</evidence>
<dbReference type="EMBL" id="CP051006">
    <property type="protein sequence ID" value="QNT90348.1"/>
    <property type="molecule type" value="Genomic_DNA"/>
</dbReference>
<gene>
    <name evidence="3" type="ORF">HEP81_00008</name>
    <name evidence="4" type="ORF">HEP81_07870</name>
</gene>
<dbReference type="RefSeq" id="WP_220450503.1">
    <property type="nucleotide sequence ID" value="NZ_CP051006.1"/>
</dbReference>
<accession>A0A7H1QCR8</accession>
<evidence type="ECO:0000313" key="3">
    <source>
        <dbReference type="EMBL" id="QNT90348.1"/>
    </source>
</evidence>
<organism evidence="4 5">
    <name type="scientific">Streptomyces griseofuscus</name>
    <dbReference type="NCBI Taxonomy" id="146922"/>
    <lineage>
        <taxon>Bacteria</taxon>
        <taxon>Bacillati</taxon>
        <taxon>Actinomycetota</taxon>
        <taxon>Actinomycetes</taxon>
        <taxon>Kitasatosporales</taxon>
        <taxon>Streptomycetaceae</taxon>
        <taxon>Streptomyces</taxon>
    </lineage>
</organism>
<dbReference type="EMBL" id="CP051006">
    <property type="protein sequence ID" value="QNT98098.1"/>
    <property type="molecule type" value="Genomic_DNA"/>
</dbReference>
<dbReference type="KEGG" id="sgf:HEP81_07870"/>
<dbReference type="InterPro" id="IPR029476">
    <property type="entry name" value="DNase_NucA_NucB"/>
</dbReference>